<evidence type="ECO:0000256" key="3">
    <source>
        <dbReference type="RuleBase" id="RU004004"/>
    </source>
</evidence>
<dbReference type="EMBL" id="JBHSAF010000014">
    <property type="protein sequence ID" value="MFC3914133.1"/>
    <property type="molecule type" value="Genomic_DNA"/>
</dbReference>
<feature type="domain" description="NolW-like" evidence="6">
    <location>
        <begin position="24"/>
        <end position="78"/>
    </location>
</feature>
<dbReference type="InterPro" id="IPR005644">
    <property type="entry name" value="NolW-like"/>
</dbReference>
<keyword evidence="8" id="KW-1185">Reference proteome</keyword>
<evidence type="ECO:0000256" key="1">
    <source>
        <dbReference type="ARBA" id="ARBA00022729"/>
    </source>
</evidence>
<organism evidence="7 8">
    <name type="scientific">Pseudaeromonas sharmana</name>
    <dbReference type="NCBI Taxonomy" id="328412"/>
    <lineage>
        <taxon>Bacteria</taxon>
        <taxon>Pseudomonadati</taxon>
        <taxon>Pseudomonadota</taxon>
        <taxon>Gammaproteobacteria</taxon>
        <taxon>Aeromonadales</taxon>
        <taxon>Aeromonadaceae</taxon>
        <taxon>Pseudaeromonas</taxon>
    </lineage>
</organism>
<feature type="signal peptide" evidence="4">
    <location>
        <begin position="1"/>
        <end position="19"/>
    </location>
</feature>
<name>A0ABV8CPQ2_9GAMM</name>
<evidence type="ECO:0000313" key="8">
    <source>
        <dbReference type="Proteomes" id="UP001595692"/>
    </source>
</evidence>
<dbReference type="InterPro" id="IPR038591">
    <property type="entry name" value="NolW-like_sf"/>
</dbReference>
<reference evidence="8" key="1">
    <citation type="journal article" date="2019" name="Int. J. Syst. Evol. Microbiol.">
        <title>The Global Catalogue of Microorganisms (GCM) 10K type strain sequencing project: providing services to taxonomists for standard genome sequencing and annotation.</title>
        <authorList>
            <consortium name="The Broad Institute Genomics Platform"/>
            <consortium name="The Broad Institute Genome Sequencing Center for Infectious Disease"/>
            <person name="Wu L."/>
            <person name="Ma J."/>
        </authorList>
    </citation>
    <scope>NUCLEOTIDE SEQUENCE [LARGE SCALE GENOMIC DNA]</scope>
    <source>
        <strain evidence="8">CCUG 54939</strain>
    </source>
</reference>
<dbReference type="InterPro" id="IPR004846">
    <property type="entry name" value="T2SS/T3SS_dom"/>
</dbReference>
<comment type="subcellular location">
    <subcellularLocation>
        <location evidence="3">Cell outer membrane</location>
    </subcellularLocation>
</comment>
<dbReference type="Pfam" id="PF00263">
    <property type="entry name" value="Secretin"/>
    <property type="match status" value="1"/>
</dbReference>
<gene>
    <name evidence="7" type="ORF">ACFOSS_11715</name>
</gene>
<dbReference type="Proteomes" id="UP001595692">
    <property type="component" value="Unassembled WGS sequence"/>
</dbReference>
<protein>
    <submittedName>
        <fullName evidence="7">Secretin N-terminal domain-containing protein</fullName>
    </submittedName>
</protein>
<evidence type="ECO:0000313" key="7">
    <source>
        <dbReference type="EMBL" id="MFC3914133.1"/>
    </source>
</evidence>
<feature type="domain" description="Type II/III secretion system secretin-like" evidence="5">
    <location>
        <begin position="133"/>
        <end position="238"/>
    </location>
</feature>
<keyword evidence="1 4" id="KW-0732">Signal</keyword>
<keyword evidence="3" id="KW-0813">Transport</keyword>
<dbReference type="RefSeq" id="WP_377152696.1">
    <property type="nucleotide sequence ID" value="NZ_JBHSAF010000014.1"/>
</dbReference>
<sequence length="262" mass="28614">MIRSTILLLLMLFSAVSHADEITILPLHHRLPEQVLPTLEPLVAPGGSIVGANNQLFVRTTAENLAQLQQVLAMLDTPLHRLLITVRQSRQQQQTDRQAAIDGLSVTTDKQHQVQVQGSLQQGSRQLDNDIRQQIQTLDGSPASIFLGEQYPVAMMVYSQDPQQPIRQDVIHYVDIGSGFTATPRVVGQNVVLTIQPVQQLREQGQISSSTLSSEISGPLGSWISLGGTTQQHSQSAQSLLGAGSGRGNQQTQVWLKVDLLD</sequence>
<evidence type="ECO:0000256" key="2">
    <source>
        <dbReference type="RuleBase" id="RU004003"/>
    </source>
</evidence>
<accession>A0ABV8CPQ2</accession>
<dbReference type="Gene3D" id="3.30.1370.120">
    <property type="match status" value="1"/>
</dbReference>
<comment type="caution">
    <text evidence="7">The sequence shown here is derived from an EMBL/GenBank/DDBJ whole genome shotgun (WGS) entry which is preliminary data.</text>
</comment>
<dbReference type="Pfam" id="PF03958">
    <property type="entry name" value="Secretin_N"/>
    <property type="match status" value="1"/>
</dbReference>
<comment type="similarity">
    <text evidence="2">Belongs to the bacterial secretin family.</text>
</comment>
<feature type="chain" id="PRO_5045219736" evidence="4">
    <location>
        <begin position="20"/>
        <end position="262"/>
    </location>
</feature>
<evidence type="ECO:0000259" key="5">
    <source>
        <dbReference type="Pfam" id="PF00263"/>
    </source>
</evidence>
<evidence type="ECO:0000259" key="6">
    <source>
        <dbReference type="Pfam" id="PF03958"/>
    </source>
</evidence>
<proteinExistence type="inferred from homology"/>
<evidence type="ECO:0000256" key="4">
    <source>
        <dbReference type="SAM" id="SignalP"/>
    </source>
</evidence>